<geneLocation type="plasmid" evidence="1 2">
    <name>pI</name>
</geneLocation>
<proteinExistence type="predicted"/>
<gene>
    <name evidence="1" type="ORF">PDMSB3_0270</name>
</gene>
<dbReference type="EMBL" id="LR699555">
    <property type="protein sequence ID" value="VVD31106.1"/>
    <property type="molecule type" value="Genomic_DNA"/>
</dbReference>
<reference evidence="1 2" key="1">
    <citation type="submission" date="2019-08" db="EMBL/GenBank/DDBJ databases">
        <authorList>
            <person name="Herpell B J."/>
        </authorList>
    </citation>
    <scope>NUCLEOTIDE SEQUENCE [LARGE SCALE GENOMIC DNA]</scope>
    <source>
        <strain evidence="2">Msb3</strain>
        <plasmid evidence="1 2">pI</plasmid>
    </source>
</reference>
<dbReference type="Proteomes" id="UP000325811">
    <property type="component" value="Plasmid pI"/>
</dbReference>
<name>A0A5Q4ZIB9_9BURK</name>
<evidence type="ECO:0000313" key="2">
    <source>
        <dbReference type="Proteomes" id="UP000325811"/>
    </source>
</evidence>
<accession>A0A5Q4ZIB9</accession>
<dbReference type="KEGG" id="pdio:PDMSB3_0270.2"/>
<organism evidence="1 2">
    <name type="scientific">Paraburkholderia dioscoreae</name>
    <dbReference type="NCBI Taxonomy" id="2604047"/>
    <lineage>
        <taxon>Bacteria</taxon>
        <taxon>Pseudomonadati</taxon>
        <taxon>Pseudomonadota</taxon>
        <taxon>Betaproteobacteria</taxon>
        <taxon>Burkholderiales</taxon>
        <taxon>Burkholderiaceae</taxon>
        <taxon>Paraburkholderia</taxon>
    </lineage>
</organism>
<keyword evidence="2" id="KW-1185">Reference proteome</keyword>
<keyword evidence="1" id="KW-0614">Plasmid</keyword>
<protein>
    <submittedName>
        <fullName evidence="1">Uncharacterized protein</fullName>
    </submittedName>
</protein>
<dbReference type="AlphaFoldDB" id="A0A5Q4ZIB9"/>
<evidence type="ECO:0000313" key="1">
    <source>
        <dbReference type="EMBL" id="VVD31106.1"/>
    </source>
</evidence>
<sequence length="209" mass="24081">MLEELVGQFRDVLQILQDEDVSERNRLPKIRESLGDPAEALAQCNEHIAYAGQFDLPFMLVPYRTQCSLLFMRLDVLPLQSNSQDGAVLVALAWLQGFRNALRECLLLTDKDLANLPLDWLPEKWRHAVFPHDRDSRMLLRRFFELGVFSQIMRELISGDLYVEGSDRFDDYRVHQVSDEHSGVSCRATARSWACPRTARASRRICETG</sequence>